<dbReference type="EMBL" id="DTBQ01000033">
    <property type="protein sequence ID" value="HGM46353.1"/>
    <property type="molecule type" value="Genomic_DNA"/>
</dbReference>
<dbReference type="GO" id="GO:0003951">
    <property type="term" value="F:NAD+ kinase activity"/>
    <property type="evidence" value="ECO:0007669"/>
    <property type="project" value="InterPro"/>
</dbReference>
<keyword evidence="2 5" id="KW-0418">Kinase</keyword>
<gene>
    <name evidence="5" type="ORF">ENU21_01190</name>
</gene>
<keyword evidence="4" id="KW-0520">NAD</keyword>
<dbReference type="Pfam" id="PF20143">
    <property type="entry name" value="NAD_kinase_C"/>
    <property type="match status" value="1"/>
</dbReference>
<keyword evidence="3" id="KW-0521">NADP</keyword>
<evidence type="ECO:0000256" key="2">
    <source>
        <dbReference type="ARBA" id="ARBA00022777"/>
    </source>
</evidence>
<evidence type="ECO:0000313" key="5">
    <source>
        <dbReference type="EMBL" id="HGM46353.1"/>
    </source>
</evidence>
<comment type="caution">
    <text evidence="5">The sequence shown here is derived from an EMBL/GenBank/DDBJ whole genome shotgun (WGS) entry which is preliminary data.</text>
</comment>
<reference evidence="5" key="1">
    <citation type="journal article" date="2020" name="mSystems">
        <title>Genome- and Community-Level Interaction Insights into Carbon Utilization and Element Cycling Functions of Hydrothermarchaeota in Hydrothermal Sediment.</title>
        <authorList>
            <person name="Zhou Z."/>
            <person name="Liu Y."/>
            <person name="Xu W."/>
            <person name="Pan J."/>
            <person name="Luo Z.H."/>
            <person name="Li M."/>
        </authorList>
    </citation>
    <scope>NUCLEOTIDE SEQUENCE</scope>
    <source>
        <strain evidence="5">SpSt-649</strain>
    </source>
</reference>
<dbReference type="Gene3D" id="2.60.200.30">
    <property type="entry name" value="Probable inorganic polyphosphate/atp-NAD kinase, domain 2"/>
    <property type="match status" value="1"/>
</dbReference>
<dbReference type="PANTHER" id="PTHR20275">
    <property type="entry name" value="NAD KINASE"/>
    <property type="match status" value="1"/>
</dbReference>
<dbReference type="AlphaFoldDB" id="A0A7C4D482"/>
<sequence length="282" mass="30225">MNPRKVVIRFREKGGSAAEWGYKAAKKLESKGIAAVVESSAVGRGQSAACDADLVVVVGGDGTLLRLIDLCGGSPPPVLGFAAESLGYLLPHSVETLEVVLEKAMAGECEVRRVRLGEYSSQAITGYFLNEVGLWAPRGKLIEFTMYVGGFFYKARSDGVIVSTSAGSTAHALSYGASIIVNFDEPILEAVFPGALSPLVKPLIAYNKSMEILLSQNSETAHLIVDGRYVADLPPGSEVKVSPSQKNLELVTVESYAVDLARKLYLRLIDMGRWQGSLNVSR</sequence>
<dbReference type="Gene3D" id="3.40.50.10330">
    <property type="entry name" value="Probable inorganic polyphosphate/atp-NAD kinase, domain 1"/>
    <property type="match status" value="1"/>
</dbReference>
<dbReference type="InterPro" id="IPR002504">
    <property type="entry name" value="NADK"/>
</dbReference>
<accession>A0A7C4D482</accession>
<organism evidence="5">
    <name type="scientific">Thermofilum pendens</name>
    <dbReference type="NCBI Taxonomy" id="2269"/>
    <lineage>
        <taxon>Archaea</taxon>
        <taxon>Thermoproteota</taxon>
        <taxon>Thermoprotei</taxon>
        <taxon>Thermofilales</taxon>
        <taxon>Thermofilaceae</taxon>
        <taxon>Thermofilum</taxon>
    </lineage>
</organism>
<dbReference type="GO" id="GO:0006741">
    <property type="term" value="P:NADP+ biosynthetic process"/>
    <property type="evidence" value="ECO:0007669"/>
    <property type="project" value="InterPro"/>
</dbReference>
<evidence type="ECO:0000256" key="4">
    <source>
        <dbReference type="ARBA" id="ARBA00023027"/>
    </source>
</evidence>
<dbReference type="Pfam" id="PF01513">
    <property type="entry name" value="NAD_kinase"/>
    <property type="match status" value="1"/>
</dbReference>
<dbReference type="PANTHER" id="PTHR20275:SF0">
    <property type="entry name" value="NAD KINASE"/>
    <property type="match status" value="1"/>
</dbReference>
<proteinExistence type="predicted"/>
<evidence type="ECO:0000256" key="3">
    <source>
        <dbReference type="ARBA" id="ARBA00022857"/>
    </source>
</evidence>
<dbReference type="InterPro" id="IPR016064">
    <property type="entry name" value="NAD/diacylglycerol_kinase_sf"/>
</dbReference>
<dbReference type="InterPro" id="IPR017437">
    <property type="entry name" value="ATP-NAD_kinase_PpnK-typ_C"/>
</dbReference>
<protein>
    <submittedName>
        <fullName evidence="5">NAD(+)/NADH kinase</fullName>
    </submittedName>
</protein>
<keyword evidence="1" id="KW-0808">Transferase</keyword>
<dbReference type="GO" id="GO:0019674">
    <property type="term" value="P:NAD+ metabolic process"/>
    <property type="evidence" value="ECO:0007669"/>
    <property type="project" value="InterPro"/>
</dbReference>
<name>A0A7C4D482_THEPE</name>
<dbReference type="InterPro" id="IPR017438">
    <property type="entry name" value="ATP-NAD_kinase_N"/>
</dbReference>
<evidence type="ECO:0000256" key="1">
    <source>
        <dbReference type="ARBA" id="ARBA00022679"/>
    </source>
</evidence>
<dbReference type="SUPFAM" id="SSF111331">
    <property type="entry name" value="NAD kinase/diacylglycerol kinase-like"/>
    <property type="match status" value="1"/>
</dbReference>